<reference evidence="16" key="1">
    <citation type="submission" date="2016-06" db="UniProtKB">
        <authorList>
            <consortium name="WormBaseParasite"/>
        </authorList>
    </citation>
    <scope>IDENTIFICATION</scope>
</reference>
<feature type="active site" evidence="12">
    <location>
        <position position="9"/>
    </location>
</feature>
<evidence type="ECO:0000256" key="9">
    <source>
        <dbReference type="ARBA" id="ARBA00023163"/>
    </source>
</evidence>
<dbReference type="SMART" id="SM01246">
    <property type="entry name" value="Josephin"/>
    <property type="match status" value="1"/>
</dbReference>
<feature type="active site" evidence="11 12">
    <location>
        <position position="118"/>
    </location>
</feature>
<keyword evidence="5" id="KW-0833">Ubl conjugation pathway</keyword>
<dbReference type="InterPro" id="IPR006155">
    <property type="entry name" value="Josephin"/>
</dbReference>
<dbReference type="InterPro" id="IPR033865">
    <property type="entry name" value="Ataxin-3"/>
</dbReference>
<name>A0A183DYL6_9BILA</name>
<keyword evidence="7" id="KW-0788">Thiol protease</keyword>
<evidence type="ECO:0000313" key="16">
    <source>
        <dbReference type="WBParaSite" id="GPUH_0001382201-mRNA-1"/>
    </source>
</evidence>
<dbReference type="Pfam" id="PF02099">
    <property type="entry name" value="Josephin"/>
    <property type="match status" value="1"/>
</dbReference>
<dbReference type="WBParaSite" id="GPUH_0001382201-mRNA-1">
    <property type="protein sequence ID" value="GPUH_0001382201-mRNA-1"/>
    <property type="gene ID" value="GPUH_0001382201"/>
</dbReference>
<dbReference type="Gene3D" id="1.10.287.10">
    <property type="entry name" value="S15/NS1, RNA-binding"/>
    <property type="match status" value="1"/>
</dbReference>
<evidence type="ECO:0000256" key="2">
    <source>
        <dbReference type="ARBA" id="ARBA00004123"/>
    </source>
</evidence>
<dbReference type="PANTHER" id="PTHR14159">
    <property type="entry name" value="ATAXIN-3-RELATED"/>
    <property type="match status" value="1"/>
</dbReference>
<organism evidence="16">
    <name type="scientific">Gongylonema pulchrum</name>
    <dbReference type="NCBI Taxonomy" id="637853"/>
    <lineage>
        <taxon>Eukaryota</taxon>
        <taxon>Metazoa</taxon>
        <taxon>Ecdysozoa</taxon>
        <taxon>Nematoda</taxon>
        <taxon>Chromadorea</taxon>
        <taxon>Rhabditida</taxon>
        <taxon>Spirurina</taxon>
        <taxon>Spiruromorpha</taxon>
        <taxon>Spiruroidea</taxon>
        <taxon>Gongylonematidae</taxon>
        <taxon>Gongylonema</taxon>
    </lineage>
</organism>
<dbReference type="EC" id="3.4.19.12" evidence="3"/>
<protein>
    <recommendedName>
        <fullName evidence="3">ubiquitinyl hydrolase 1</fullName>
        <ecNumber evidence="3">3.4.19.12</ecNumber>
    </recommendedName>
</protein>
<accession>A0A183DYL6</accession>
<dbReference type="GO" id="GO:0016579">
    <property type="term" value="P:protein deubiquitination"/>
    <property type="evidence" value="ECO:0007669"/>
    <property type="project" value="InterPro"/>
</dbReference>
<dbReference type="PRINTS" id="PR01233">
    <property type="entry name" value="JOSEPHIN"/>
</dbReference>
<evidence type="ECO:0000256" key="3">
    <source>
        <dbReference type="ARBA" id="ARBA00012759"/>
    </source>
</evidence>
<feature type="domain" description="Josephin" evidence="13">
    <location>
        <begin position="1"/>
        <end position="148"/>
    </location>
</feature>
<evidence type="ECO:0000256" key="5">
    <source>
        <dbReference type="ARBA" id="ARBA00022786"/>
    </source>
</evidence>
<evidence type="ECO:0000256" key="7">
    <source>
        <dbReference type="ARBA" id="ARBA00022807"/>
    </source>
</evidence>
<dbReference type="Gene3D" id="3.90.70.40">
    <property type="match status" value="1"/>
</dbReference>
<evidence type="ECO:0000256" key="4">
    <source>
        <dbReference type="ARBA" id="ARBA00022670"/>
    </source>
</evidence>
<reference evidence="14 15" key="2">
    <citation type="submission" date="2018-11" db="EMBL/GenBank/DDBJ databases">
        <authorList>
            <consortium name="Pathogen Informatics"/>
        </authorList>
    </citation>
    <scope>NUCLEOTIDE SEQUENCE [LARGE SCALE GENOMIC DNA]</scope>
</reference>
<dbReference type="PROSITE" id="PS50957">
    <property type="entry name" value="JOSEPHIN"/>
    <property type="match status" value="1"/>
</dbReference>
<keyword evidence="10" id="KW-0539">Nucleus</keyword>
<dbReference type="GO" id="GO:0006508">
    <property type="term" value="P:proteolysis"/>
    <property type="evidence" value="ECO:0007669"/>
    <property type="project" value="UniProtKB-KW"/>
</dbReference>
<dbReference type="EMBL" id="UYRT01080584">
    <property type="protein sequence ID" value="VDN23017.1"/>
    <property type="molecule type" value="Genomic_DNA"/>
</dbReference>
<evidence type="ECO:0000259" key="13">
    <source>
        <dbReference type="PROSITE" id="PS50957"/>
    </source>
</evidence>
<comment type="catalytic activity">
    <reaction evidence="1">
        <text>Thiol-dependent hydrolysis of ester, thioester, amide, peptide and isopeptide bonds formed by the C-terminal Gly of ubiquitin (a 76-residue protein attached to proteins as an intracellular targeting signal).</text>
        <dbReference type="EC" id="3.4.19.12"/>
    </reaction>
</comment>
<sequence>MKKQEASLCAQHALNMLLQGSYFTAADLAEIASDVDRREGSVMNVRDAISQNMDDSGFFSVQVIAEALKVFGLELVSLSSPRATSYRDNPTQGRAYICNLDEHWFTVRRLGFQWFALNSLLPTPRLISDTYLSLYFAQLINEGLVGQV</sequence>
<evidence type="ECO:0000313" key="14">
    <source>
        <dbReference type="EMBL" id="VDN23017.1"/>
    </source>
</evidence>
<keyword evidence="15" id="KW-1185">Reference proteome</keyword>
<proteinExistence type="predicted"/>
<keyword evidence="6 12" id="KW-0378">Hydrolase</keyword>
<evidence type="ECO:0000256" key="10">
    <source>
        <dbReference type="ARBA" id="ARBA00023242"/>
    </source>
</evidence>
<feature type="active site" evidence="12">
    <location>
        <position position="103"/>
    </location>
</feature>
<comment type="subcellular location">
    <subcellularLocation>
        <location evidence="2">Nucleus</location>
    </subcellularLocation>
</comment>
<evidence type="ECO:0000256" key="8">
    <source>
        <dbReference type="ARBA" id="ARBA00023015"/>
    </source>
</evidence>
<keyword evidence="8" id="KW-0805">Transcription regulation</keyword>
<dbReference type="Proteomes" id="UP000271098">
    <property type="component" value="Unassembled WGS sequence"/>
</dbReference>
<dbReference type="AlphaFoldDB" id="A0A183DYL6"/>
<evidence type="ECO:0000256" key="11">
    <source>
        <dbReference type="PIRSR" id="PIRSR633865-1"/>
    </source>
</evidence>
<dbReference type="OrthoDB" id="10063692at2759"/>
<dbReference type="GO" id="GO:0004843">
    <property type="term" value="F:cysteine-type deubiquitinase activity"/>
    <property type="evidence" value="ECO:0007669"/>
    <property type="project" value="UniProtKB-EC"/>
</dbReference>
<dbReference type="GO" id="GO:0005634">
    <property type="term" value="C:nucleus"/>
    <property type="evidence" value="ECO:0007669"/>
    <property type="project" value="UniProtKB-SubCell"/>
</dbReference>
<keyword evidence="4" id="KW-0645">Protease</keyword>
<evidence type="ECO:0000256" key="1">
    <source>
        <dbReference type="ARBA" id="ARBA00000707"/>
    </source>
</evidence>
<evidence type="ECO:0000313" key="15">
    <source>
        <dbReference type="Proteomes" id="UP000271098"/>
    </source>
</evidence>
<keyword evidence="9" id="KW-0804">Transcription</keyword>
<feature type="active site" description="Proton acceptor" evidence="11">
    <location>
        <position position="103"/>
    </location>
</feature>
<evidence type="ECO:0000256" key="12">
    <source>
        <dbReference type="PROSITE-ProRule" id="PRU00331"/>
    </source>
</evidence>
<gene>
    <name evidence="14" type="ORF">GPUH_LOCUS13807</name>
</gene>
<evidence type="ECO:0000256" key="6">
    <source>
        <dbReference type="ARBA" id="ARBA00022801"/>
    </source>
</evidence>
<dbReference type="PANTHER" id="PTHR14159:SF0">
    <property type="entry name" value="ATAXIN-3-RELATED"/>
    <property type="match status" value="1"/>
</dbReference>
<feature type="active site" description="Nucleophile" evidence="11">
    <location>
        <position position="9"/>
    </location>
</feature>